<dbReference type="Pfam" id="PF02687">
    <property type="entry name" value="FtsX"/>
    <property type="match status" value="1"/>
</dbReference>
<evidence type="ECO:0000313" key="10">
    <source>
        <dbReference type="EMBL" id="MBW8182530.1"/>
    </source>
</evidence>
<dbReference type="RefSeq" id="WP_220108228.1">
    <property type="nucleotide sequence ID" value="NZ_JAHZST010000002.1"/>
</dbReference>
<dbReference type="EMBL" id="JAHZST010000002">
    <property type="protein sequence ID" value="MBW8182530.1"/>
    <property type="molecule type" value="Genomic_DNA"/>
</dbReference>
<dbReference type="InterPro" id="IPR003838">
    <property type="entry name" value="ABC3_permease_C"/>
</dbReference>
<feature type="domain" description="MacB-like periplasmic core" evidence="9">
    <location>
        <begin position="20"/>
        <end position="237"/>
    </location>
</feature>
<evidence type="ECO:0000256" key="3">
    <source>
        <dbReference type="ARBA" id="ARBA00022692"/>
    </source>
</evidence>
<dbReference type="Pfam" id="PF12704">
    <property type="entry name" value="MacB_PCD"/>
    <property type="match status" value="1"/>
</dbReference>
<feature type="transmembrane region" description="Helical" evidence="7">
    <location>
        <begin position="326"/>
        <end position="347"/>
    </location>
</feature>
<gene>
    <name evidence="10" type="ORF">K0625_02520</name>
</gene>
<evidence type="ECO:0000256" key="7">
    <source>
        <dbReference type="SAM" id="Phobius"/>
    </source>
</evidence>
<dbReference type="Proteomes" id="UP001195963">
    <property type="component" value="Unassembled WGS sequence"/>
</dbReference>
<name>A0ABS7DZ10_9GAMM</name>
<feature type="transmembrane region" description="Helical" evidence="7">
    <location>
        <begin position="367"/>
        <end position="387"/>
    </location>
</feature>
<evidence type="ECO:0000313" key="11">
    <source>
        <dbReference type="Proteomes" id="UP001195963"/>
    </source>
</evidence>
<reference evidence="10 11" key="1">
    <citation type="submission" date="2021-07" db="EMBL/GenBank/DDBJ databases">
        <title>Shewanella sp. nov, isolated from SCS.</title>
        <authorList>
            <person name="Cao W.R."/>
        </authorList>
    </citation>
    <scope>NUCLEOTIDE SEQUENCE [LARGE SCALE GENOMIC DNA]</scope>
    <source>
        <strain evidence="10 11">NR704-98</strain>
    </source>
</reference>
<keyword evidence="4 7" id="KW-1133">Transmembrane helix</keyword>
<dbReference type="PANTHER" id="PTHR30572">
    <property type="entry name" value="MEMBRANE COMPONENT OF TRANSPORTER-RELATED"/>
    <property type="match status" value="1"/>
</dbReference>
<proteinExistence type="inferred from homology"/>
<dbReference type="InterPro" id="IPR025857">
    <property type="entry name" value="MacB_PCD"/>
</dbReference>
<keyword evidence="5 7" id="KW-0472">Membrane</keyword>
<sequence length="404" mass="44080">MLQIKPIISTLRHNKSGPLLLLLQIILSVAIVANASFIINERVQLMSRESGLVEDEVFDFTVYNFEEGVDYTAQNSRDMDIIRGLAGVKASTTSSMTPLSGGGWSSTFTYGQSEETAKDAPQAAIYYGDEQMVETLGVEMIAGRNFYQSEIESGHPNTANLAIVSQAFATVTWGDEPAVGQTIYAGGYGEQALKVIGVVKTLQGAWVNSSHLDNAIILNVELGLTSFNRFLVRAEPGLMTELKPQIIAALHKENKNRVIDGFTMITEHRKRVYRDHELMATVLSMMVILLLLITSLGLAGMVMFNIERRTKQIGTRRALGAKKRDIVSFFLVENYIICLTGGVIGALVAVQLGRQLMSVYSLPQLELIYPIATVVGLVVLTTVAVILPARKAAKISPAIATRSV</sequence>
<comment type="caution">
    <text evidence="10">The sequence shown here is derived from an EMBL/GenBank/DDBJ whole genome shotgun (WGS) entry which is preliminary data.</text>
</comment>
<organism evidence="10 11">
    <name type="scientific">Shewanella nanhaiensis</name>
    <dbReference type="NCBI Taxonomy" id="2864872"/>
    <lineage>
        <taxon>Bacteria</taxon>
        <taxon>Pseudomonadati</taxon>
        <taxon>Pseudomonadota</taxon>
        <taxon>Gammaproteobacteria</taxon>
        <taxon>Alteromonadales</taxon>
        <taxon>Shewanellaceae</taxon>
        <taxon>Shewanella</taxon>
    </lineage>
</organism>
<keyword evidence="3 7" id="KW-0812">Transmembrane</keyword>
<evidence type="ECO:0000256" key="4">
    <source>
        <dbReference type="ARBA" id="ARBA00022989"/>
    </source>
</evidence>
<evidence type="ECO:0000256" key="1">
    <source>
        <dbReference type="ARBA" id="ARBA00004651"/>
    </source>
</evidence>
<accession>A0ABS7DZ10</accession>
<feature type="transmembrane region" description="Helical" evidence="7">
    <location>
        <begin position="278"/>
        <end position="306"/>
    </location>
</feature>
<comment type="similarity">
    <text evidence="6">Belongs to the ABC-4 integral membrane protein family.</text>
</comment>
<evidence type="ECO:0000256" key="2">
    <source>
        <dbReference type="ARBA" id="ARBA00022475"/>
    </source>
</evidence>
<comment type="subcellular location">
    <subcellularLocation>
        <location evidence="1">Cell membrane</location>
        <topology evidence="1">Multi-pass membrane protein</topology>
    </subcellularLocation>
</comment>
<keyword evidence="2" id="KW-1003">Cell membrane</keyword>
<evidence type="ECO:0000256" key="5">
    <source>
        <dbReference type="ARBA" id="ARBA00023136"/>
    </source>
</evidence>
<evidence type="ECO:0000259" key="8">
    <source>
        <dbReference type="Pfam" id="PF02687"/>
    </source>
</evidence>
<evidence type="ECO:0000256" key="6">
    <source>
        <dbReference type="ARBA" id="ARBA00038076"/>
    </source>
</evidence>
<feature type="domain" description="ABC3 transporter permease C-terminal" evidence="8">
    <location>
        <begin position="285"/>
        <end position="397"/>
    </location>
</feature>
<protein>
    <submittedName>
        <fullName evidence="10">ABC transporter permease</fullName>
    </submittedName>
</protein>
<evidence type="ECO:0000259" key="9">
    <source>
        <dbReference type="Pfam" id="PF12704"/>
    </source>
</evidence>
<keyword evidence="11" id="KW-1185">Reference proteome</keyword>
<dbReference type="PANTHER" id="PTHR30572:SF4">
    <property type="entry name" value="ABC TRANSPORTER PERMEASE YTRF"/>
    <property type="match status" value="1"/>
</dbReference>
<dbReference type="InterPro" id="IPR050250">
    <property type="entry name" value="Macrolide_Exporter_MacB"/>
</dbReference>